<name>A0A4Y2A3H8_ARAVE</name>
<dbReference type="Proteomes" id="UP000499080">
    <property type="component" value="Unassembled WGS sequence"/>
</dbReference>
<comment type="caution">
    <text evidence="1">The sequence shown here is derived from an EMBL/GenBank/DDBJ whole genome shotgun (WGS) entry which is preliminary data.</text>
</comment>
<dbReference type="EMBL" id="BGPR01079302">
    <property type="protein sequence ID" value="GBL73925.1"/>
    <property type="molecule type" value="Genomic_DNA"/>
</dbReference>
<sequence length="99" mass="11357">MPPITPTIRSPRRHGATDVALNSVERAICAWRLMRALRARGLRAVGLPCFIDGYFNVCSDRACCVRDMDDLGYFDIPPRYREMDDVRLASWFFLATVNF</sequence>
<dbReference type="AlphaFoldDB" id="A0A4Y2A3H8"/>
<accession>A0A4Y2A3H8</accession>
<evidence type="ECO:0000313" key="2">
    <source>
        <dbReference type="Proteomes" id="UP000499080"/>
    </source>
</evidence>
<organism evidence="1 2">
    <name type="scientific">Araneus ventricosus</name>
    <name type="common">Orbweaver spider</name>
    <name type="synonym">Epeira ventricosa</name>
    <dbReference type="NCBI Taxonomy" id="182803"/>
    <lineage>
        <taxon>Eukaryota</taxon>
        <taxon>Metazoa</taxon>
        <taxon>Ecdysozoa</taxon>
        <taxon>Arthropoda</taxon>
        <taxon>Chelicerata</taxon>
        <taxon>Arachnida</taxon>
        <taxon>Araneae</taxon>
        <taxon>Araneomorphae</taxon>
        <taxon>Entelegynae</taxon>
        <taxon>Araneoidea</taxon>
        <taxon>Araneidae</taxon>
        <taxon>Araneus</taxon>
    </lineage>
</organism>
<reference evidence="1 2" key="1">
    <citation type="journal article" date="2019" name="Sci. Rep.">
        <title>Orb-weaving spider Araneus ventricosus genome elucidates the spidroin gene catalogue.</title>
        <authorList>
            <person name="Kono N."/>
            <person name="Nakamura H."/>
            <person name="Ohtoshi R."/>
            <person name="Moran D.A.P."/>
            <person name="Shinohara A."/>
            <person name="Yoshida Y."/>
            <person name="Fujiwara M."/>
            <person name="Mori M."/>
            <person name="Tomita M."/>
            <person name="Arakawa K."/>
        </authorList>
    </citation>
    <scope>NUCLEOTIDE SEQUENCE [LARGE SCALE GENOMIC DNA]</scope>
</reference>
<proteinExistence type="predicted"/>
<gene>
    <name evidence="1" type="ORF">AVEN_264065_1</name>
</gene>
<evidence type="ECO:0000313" key="1">
    <source>
        <dbReference type="EMBL" id="GBL73925.1"/>
    </source>
</evidence>
<protein>
    <submittedName>
        <fullName evidence="1">Uncharacterized protein</fullName>
    </submittedName>
</protein>
<keyword evidence="2" id="KW-1185">Reference proteome</keyword>